<dbReference type="Pfam" id="PF11740">
    <property type="entry name" value="KfrA_N"/>
    <property type="match status" value="1"/>
</dbReference>
<proteinExistence type="predicted"/>
<organism evidence="3 4">
    <name type="scientific">Marinobacterium aestuarii</name>
    <dbReference type="NCBI Taxonomy" id="1821621"/>
    <lineage>
        <taxon>Bacteria</taxon>
        <taxon>Pseudomonadati</taxon>
        <taxon>Pseudomonadota</taxon>
        <taxon>Gammaproteobacteria</taxon>
        <taxon>Oceanospirillales</taxon>
        <taxon>Oceanospirillaceae</taxon>
        <taxon>Marinobacterium</taxon>
    </lineage>
</organism>
<feature type="coiled-coil region" evidence="1">
    <location>
        <begin position="119"/>
        <end position="319"/>
    </location>
</feature>
<dbReference type="EMBL" id="CP015839">
    <property type="protein sequence ID" value="ANG62639.1"/>
    <property type="molecule type" value="Genomic_DNA"/>
</dbReference>
<dbReference type="RefSeq" id="WP_067381075.1">
    <property type="nucleotide sequence ID" value="NZ_CP015839.1"/>
</dbReference>
<dbReference type="InterPro" id="IPR021104">
    <property type="entry name" value="KfrA_DNA-bd_N"/>
</dbReference>
<dbReference type="AlphaFoldDB" id="A0A1A9EYN4"/>
<evidence type="ECO:0000313" key="4">
    <source>
        <dbReference type="Proteomes" id="UP000078070"/>
    </source>
</evidence>
<dbReference type="Proteomes" id="UP000078070">
    <property type="component" value="Chromosome"/>
</dbReference>
<keyword evidence="1" id="KW-0175">Coiled coil</keyword>
<gene>
    <name evidence="3" type="ORF">A8C75_09190</name>
</gene>
<evidence type="ECO:0000259" key="2">
    <source>
        <dbReference type="Pfam" id="PF11740"/>
    </source>
</evidence>
<dbReference type="STRING" id="1821621.A8C75_09190"/>
<name>A0A1A9EYN4_9GAMM</name>
<sequence>MSNEELKQQVFRAADQLLLSGQSPTAALIERQLEIEAAEIEPCLVLWWQMLSERVGLDAAVTPIPDVPDSLATAFSRVWQQAVQEASSAVTLVKRHAEYGAEAERRVSEDALKQSHDHYQELETRYREQTLKLEKAVSASKAAEAETAHLKNSLTSEAARFAKEEAQRMHLEQELEHLHKTYEDAKRSFDLRIKDEQRHNLEALAKSEADVKHYRSVQEKLRDEFGKKESVLGREISDLQAQLAKKDSRIETLQTSIRSLEDELKLVQQDLTLQQRELSKVNASLLSEVNRSKRLDGKVKELEGDIKQQVQRNASASSEAARRENALRAQVQVREEELLRANAKVVAQEKRLITQDEELKRMTSRL</sequence>
<dbReference type="OrthoDB" id="6113574at2"/>
<reference evidence="3 4" key="2">
    <citation type="journal article" date="2018" name="Int. J. Syst. Evol. Microbiol.">
        <title>Marinobacterium aestuarii sp. nov., a benzene-degrading marine bacterium isolated from estuary sediment.</title>
        <authorList>
            <person name="Bae S.S."/>
            <person name="Jung J."/>
            <person name="Chung D."/>
            <person name="Baek K."/>
        </authorList>
    </citation>
    <scope>NUCLEOTIDE SEQUENCE [LARGE SCALE GENOMIC DNA]</scope>
    <source>
        <strain evidence="3 4">ST58-10</strain>
    </source>
</reference>
<keyword evidence="4" id="KW-1185">Reference proteome</keyword>
<evidence type="ECO:0000313" key="3">
    <source>
        <dbReference type="EMBL" id="ANG62639.1"/>
    </source>
</evidence>
<protein>
    <recommendedName>
        <fullName evidence="2">KfrA N-terminal DNA-binding domain-containing protein</fullName>
    </recommendedName>
</protein>
<dbReference type="KEGG" id="mars:A8C75_09190"/>
<feature type="domain" description="KfrA N-terminal DNA-binding" evidence="2">
    <location>
        <begin position="7"/>
        <end position="118"/>
    </location>
</feature>
<reference evidence="4" key="1">
    <citation type="submission" date="2016-05" db="EMBL/GenBank/DDBJ databases">
        <authorList>
            <person name="Baek K."/>
            <person name="Yang S.-J."/>
        </authorList>
    </citation>
    <scope>NUCLEOTIDE SEQUENCE [LARGE SCALE GENOMIC DNA]</scope>
    <source>
        <strain evidence="4">ST58-10</strain>
    </source>
</reference>
<accession>A0A1A9EYN4</accession>
<evidence type="ECO:0000256" key="1">
    <source>
        <dbReference type="SAM" id="Coils"/>
    </source>
</evidence>